<dbReference type="GO" id="GO:0008097">
    <property type="term" value="F:5S rRNA binding"/>
    <property type="evidence" value="ECO:0007669"/>
    <property type="project" value="InterPro"/>
</dbReference>
<dbReference type="STRING" id="276.THFILI_03450"/>
<evidence type="ECO:0000256" key="6">
    <source>
        <dbReference type="SAM" id="MobiDB-lite"/>
    </source>
</evidence>
<comment type="subunit">
    <text evidence="5">Part of the 50S ribosomal subunit; part of the 5S rRNA/L5/L18/L25 subcomplex. Contacts the 5S rRNA. Binds to the 5S rRNA independently of L5 and L18.</text>
</comment>
<feature type="region of interest" description="Disordered" evidence="6">
    <location>
        <begin position="185"/>
        <end position="205"/>
    </location>
</feature>
<organism evidence="9 10">
    <name type="scientific">Thermus filiformis</name>
    <dbReference type="NCBI Taxonomy" id="276"/>
    <lineage>
        <taxon>Bacteria</taxon>
        <taxon>Thermotogati</taxon>
        <taxon>Deinococcota</taxon>
        <taxon>Deinococci</taxon>
        <taxon>Thermales</taxon>
        <taxon>Thermaceae</taxon>
        <taxon>Thermus</taxon>
    </lineage>
</organism>
<proteinExistence type="inferred from homology"/>
<gene>
    <name evidence="5" type="primary">rplY</name>
    <name evidence="5" type="synonym">ctc</name>
    <name evidence="9" type="ORF">THFILI_03450</name>
</gene>
<feature type="compositionally biased region" description="Basic and acidic residues" evidence="6">
    <location>
        <begin position="195"/>
        <end position="205"/>
    </location>
</feature>
<dbReference type="EMBL" id="JPSL02000037">
    <property type="protein sequence ID" value="KGQ22285.1"/>
    <property type="molecule type" value="Genomic_DNA"/>
</dbReference>
<dbReference type="Gene3D" id="2.40.240.10">
    <property type="entry name" value="Ribosomal Protein L25, Chain P"/>
    <property type="match status" value="1"/>
</dbReference>
<dbReference type="InterPro" id="IPR001021">
    <property type="entry name" value="Ribosomal_bL25_long"/>
</dbReference>
<dbReference type="GO" id="GO:0006412">
    <property type="term" value="P:translation"/>
    <property type="evidence" value="ECO:0007669"/>
    <property type="project" value="UniProtKB-UniRule"/>
</dbReference>
<dbReference type="Gene3D" id="2.170.120.20">
    <property type="entry name" value="Ribosomal protein L25, beta domain"/>
    <property type="match status" value="1"/>
</dbReference>
<accession>A0A0A2WVF8</accession>
<keyword evidence="4 5" id="KW-0687">Ribonucleoprotein</keyword>
<name>A0A0A2WVF8_THEFI</name>
<evidence type="ECO:0000256" key="4">
    <source>
        <dbReference type="ARBA" id="ARBA00023274"/>
    </source>
</evidence>
<dbReference type="PATRIC" id="fig|276.5.peg.902"/>
<dbReference type="RefSeq" id="WP_038063213.1">
    <property type="nucleotide sequence ID" value="NZ_JPSL02000037.1"/>
</dbReference>
<dbReference type="InterPro" id="IPR029751">
    <property type="entry name" value="Ribosomal_L25_dom"/>
</dbReference>
<evidence type="ECO:0000259" key="7">
    <source>
        <dbReference type="Pfam" id="PF01386"/>
    </source>
</evidence>
<keyword evidence="2 5" id="KW-0694">RNA-binding</keyword>
<evidence type="ECO:0000256" key="5">
    <source>
        <dbReference type="HAMAP-Rule" id="MF_01334"/>
    </source>
</evidence>
<dbReference type="CDD" id="cd00495">
    <property type="entry name" value="Ribosomal_L25_TL5_CTC"/>
    <property type="match status" value="1"/>
</dbReference>
<dbReference type="PANTHER" id="PTHR33284:SF1">
    <property type="entry name" value="RIBOSOMAL PROTEIN L25_GLN-TRNA SYNTHETASE, ANTI-CODON-BINDING DOMAIN-CONTAINING PROTEIN"/>
    <property type="match status" value="1"/>
</dbReference>
<evidence type="ECO:0000313" key="10">
    <source>
        <dbReference type="Proteomes" id="UP000030364"/>
    </source>
</evidence>
<dbReference type="SUPFAM" id="SSF50715">
    <property type="entry name" value="Ribosomal protein L25-like"/>
    <property type="match status" value="1"/>
</dbReference>
<dbReference type="InterPro" id="IPR037121">
    <property type="entry name" value="Ribosomal_bL25_C"/>
</dbReference>
<protein>
    <recommendedName>
        <fullName evidence="5">Large ribosomal subunit protein bL25</fullName>
    </recommendedName>
    <alternativeName>
        <fullName evidence="5">General stress protein CTC</fullName>
    </alternativeName>
</protein>
<dbReference type="HAMAP" id="MF_01334">
    <property type="entry name" value="Ribosomal_bL25_CTC"/>
    <property type="match status" value="1"/>
</dbReference>
<comment type="similarity">
    <text evidence="5">Belongs to the bacterial ribosomal protein bL25 family. CTC subfamily.</text>
</comment>
<dbReference type="InterPro" id="IPR020930">
    <property type="entry name" value="Ribosomal_uL5_bac-type"/>
</dbReference>
<sequence>MEYRLKAYYRETEKPNALRRMGKLPGVMYNKSLNRKVYVDLAEFDKVFRQAGIHHVITLELPDGGLVPSLVRQVNLDKRRRRPEHVDFYVLSDEPVEMYIPLRFVGEAPGVREGGVLQEVHRDILVRVSPRSIPEYIEVDISGLYIGDSLHAEDLKLPEGVRLAMDPKETIVAVVPPEDVEKLAAEAEAAPAEPEVIRKGKKEEE</sequence>
<dbReference type="InterPro" id="IPR020056">
    <property type="entry name" value="Rbsml_bL25/Gln-tRNA_synth_N"/>
</dbReference>
<dbReference type="GO" id="GO:0022625">
    <property type="term" value="C:cytosolic large ribosomal subunit"/>
    <property type="evidence" value="ECO:0007669"/>
    <property type="project" value="TreeGrafter"/>
</dbReference>
<dbReference type="Proteomes" id="UP000030364">
    <property type="component" value="Unassembled WGS sequence"/>
</dbReference>
<keyword evidence="1 5" id="KW-0699">rRNA-binding</keyword>
<dbReference type="Pfam" id="PF14693">
    <property type="entry name" value="Ribosomal_TL5_C"/>
    <property type="match status" value="1"/>
</dbReference>
<dbReference type="PANTHER" id="PTHR33284">
    <property type="entry name" value="RIBOSOMAL PROTEIN L25/GLN-TRNA SYNTHETASE, ANTI-CODON-BINDING DOMAIN-CONTAINING PROTEIN"/>
    <property type="match status" value="1"/>
</dbReference>
<evidence type="ECO:0000256" key="3">
    <source>
        <dbReference type="ARBA" id="ARBA00022980"/>
    </source>
</evidence>
<dbReference type="InterPro" id="IPR020057">
    <property type="entry name" value="Ribosomal_bL25_b-dom"/>
</dbReference>
<keyword evidence="10" id="KW-1185">Reference proteome</keyword>
<evidence type="ECO:0000256" key="2">
    <source>
        <dbReference type="ARBA" id="ARBA00022884"/>
    </source>
</evidence>
<comment type="caution">
    <text evidence="9">The sequence shown here is derived from an EMBL/GenBank/DDBJ whole genome shotgun (WGS) entry which is preliminary data.</text>
</comment>
<dbReference type="OrthoDB" id="9790002at2"/>
<comment type="function">
    <text evidence="5">This is one of the proteins that binds to the 5S RNA in the ribosome where it forms part of the central protuberance.</text>
</comment>
<dbReference type="AlphaFoldDB" id="A0A0A2WVF8"/>
<keyword evidence="3 5" id="KW-0689">Ribosomal protein</keyword>
<dbReference type="NCBIfam" id="TIGR00731">
    <property type="entry name" value="bL25_bact_ctc"/>
    <property type="match status" value="1"/>
</dbReference>
<evidence type="ECO:0000256" key="1">
    <source>
        <dbReference type="ARBA" id="ARBA00022730"/>
    </source>
</evidence>
<feature type="domain" description="Large ribosomal subunit protein bL25 beta" evidence="8">
    <location>
        <begin position="96"/>
        <end position="177"/>
    </location>
</feature>
<reference evidence="9 10" key="1">
    <citation type="journal article" date="2015" name="Genome Announc.">
        <title>Draft Genome Sequence of the Thermophile Thermus filiformis ATCC 43280, Producer of Carotenoid-(Di)glucoside-Branched Fatty Acid (Di)esters and Source of Hyperthermostable Enzymes of Biotechnological Interest.</title>
        <authorList>
            <person name="Mandelli F."/>
            <person name="Oliveira Ramires B."/>
            <person name="Couger M.B."/>
            <person name="Paixao D.A."/>
            <person name="Camilo C.M."/>
            <person name="Polikarpov I."/>
            <person name="Prade R."/>
            <person name="Riano-Pachon D.M."/>
            <person name="Squina F.M."/>
        </authorList>
    </citation>
    <scope>NUCLEOTIDE SEQUENCE [LARGE SCALE GENOMIC DNA]</scope>
    <source>
        <strain evidence="9 10">ATCC 43280</strain>
    </source>
</reference>
<dbReference type="Pfam" id="PF01386">
    <property type="entry name" value="Ribosomal_L25p"/>
    <property type="match status" value="1"/>
</dbReference>
<evidence type="ECO:0000259" key="8">
    <source>
        <dbReference type="Pfam" id="PF14693"/>
    </source>
</evidence>
<feature type="domain" description="Large ribosomal subunit protein bL25 L25" evidence="7">
    <location>
        <begin position="5"/>
        <end position="88"/>
    </location>
</feature>
<dbReference type="GO" id="GO:0003735">
    <property type="term" value="F:structural constituent of ribosome"/>
    <property type="evidence" value="ECO:0007669"/>
    <property type="project" value="InterPro"/>
</dbReference>
<dbReference type="InterPro" id="IPR011035">
    <property type="entry name" value="Ribosomal_bL25/Gln-tRNA_synth"/>
</dbReference>
<evidence type="ECO:0000313" key="9">
    <source>
        <dbReference type="EMBL" id="KGQ22285.1"/>
    </source>
</evidence>